<evidence type="ECO:0000313" key="7">
    <source>
        <dbReference type="Proteomes" id="UP000077875"/>
    </source>
</evidence>
<dbReference type="PANTHER" id="PTHR39585">
    <property type="entry name" value="FAD ASSEMBLY FACTOR SDHE"/>
    <property type="match status" value="1"/>
</dbReference>
<keyword evidence="7" id="KW-1185">Reference proteome</keyword>
<dbReference type="InterPro" id="IPR005631">
    <property type="entry name" value="SDH"/>
</dbReference>
<accession>A0A172YF38</accession>
<dbReference type="AlphaFoldDB" id="A0A172YF38"/>
<gene>
    <name evidence="6" type="ORF">A5892_08945</name>
</gene>
<dbReference type="Gene3D" id="1.10.150.250">
    <property type="entry name" value="Flavinator of succinate dehydrogenase"/>
    <property type="match status" value="1"/>
</dbReference>
<dbReference type="RefSeq" id="WP_064122515.1">
    <property type="nucleotide sequence ID" value="NZ_CP015243.1"/>
</dbReference>
<dbReference type="SUPFAM" id="SSF109910">
    <property type="entry name" value="YgfY-like"/>
    <property type="match status" value="1"/>
</dbReference>
<evidence type="ECO:0000256" key="2">
    <source>
        <dbReference type="ARBA" id="ARBA00008571"/>
    </source>
</evidence>
<reference evidence="6 7" key="1">
    <citation type="submission" date="2016-04" db="EMBL/GenBank/DDBJ databases">
        <title>Complete Genome Sequence of Halotalea alkalilenta IHB B 13600.</title>
        <authorList>
            <person name="Swarnkar M.K."/>
            <person name="Sharma A."/>
            <person name="Kaushal K."/>
            <person name="Soni R."/>
            <person name="Rana S."/>
            <person name="Singh A.K."/>
            <person name="Gulati A."/>
        </authorList>
    </citation>
    <scope>NUCLEOTIDE SEQUENCE [LARGE SCALE GENOMIC DNA]</scope>
    <source>
        <strain evidence="6 7">IHB B 13600</strain>
    </source>
</reference>
<evidence type="ECO:0000256" key="5">
    <source>
        <dbReference type="ARBA" id="ARBA00023186"/>
    </source>
</evidence>
<dbReference type="GO" id="GO:0006105">
    <property type="term" value="P:succinate metabolic process"/>
    <property type="evidence" value="ECO:0007669"/>
    <property type="project" value="TreeGrafter"/>
</dbReference>
<protein>
    <recommendedName>
        <fullName evidence="3">FAD assembly factor SdhE</fullName>
    </recommendedName>
</protein>
<dbReference type="Proteomes" id="UP000077875">
    <property type="component" value="Chromosome"/>
</dbReference>
<dbReference type="PANTHER" id="PTHR39585:SF1">
    <property type="entry name" value="FAD ASSEMBLY FACTOR SDHE"/>
    <property type="match status" value="1"/>
</dbReference>
<keyword evidence="4" id="KW-0963">Cytoplasm</keyword>
<sequence length="92" mass="11263">MFDEASRKRLQWHSRRGMWELDMMLRPFFDACFDSLDPQRQLDFQRLLAREDQELFVWLMRRELCDDASLQPIIDDIVAYARERDEVNVRPI</sequence>
<comment type="similarity">
    <text evidence="2">Belongs to the SdhE FAD assembly factor family.</text>
</comment>
<proteinExistence type="inferred from homology"/>
<keyword evidence="5" id="KW-0143">Chaperone</keyword>
<evidence type="ECO:0000256" key="4">
    <source>
        <dbReference type="ARBA" id="ARBA00022490"/>
    </source>
</evidence>
<dbReference type="InterPro" id="IPR036714">
    <property type="entry name" value="SDH_sf"/>
</dbReference>
<dbReference type="InterPro" id="IPR050531">
    <property type="entry name" value="SdhE_FAD_assembly_factor"/>
</dbReference>
<evidence type="ECO:0000256" key="3">
    <source>
        <dbReference type="ARBA" id="ARBA00019418"/>
    </source>
</evidence>
<dbReference type="STRING" id="376489.A5892_08945"/>
<dbReference type="KEGG" id="haa:A5892_08945"/>
<dbReference type="Pfam" id="PF03937">
    <property type="entry name" value="Sdh5"/>
    <property type="match status" value="1"/>
</dbReference>
<dbReference type="EMBL" id="CP015243">
    <property type="protein sequence ID" value="ANF57575.1"/>
    <property type="molecule type" value="Genomic_DNA"/>
</dbReference>
<dbReference type="GO" id="GO:0005737">
    <property type="term" value="C:cytoplasm"/>
    <property type="evidence" value="ECO:0007669"/>
    <property type="project" value="UniProtKB-SubCell"/>
</dbReference>
<organism evidence="6 7">
    <name type="scientific">Halotalea alkalilenta</name>
    <dbReference type="NCBI Taxonomy" id="376489"/>
    <lineage>
        <taxon>Bacteria</taxon>
        <taxon>Pseudomonadati</taxon>
        <taxon>Pseudomonadota</taxon>
        <taxon>Gammaproteobacteria</taxon>
        <taxon>Oceanospirillales</taxon>
        <taxon>Halomonadaceae</taxon>
        <taxon>Halotalea</taxon>
    </lineage>
</organism>
<evidence type="ECO:0000256" key="1">
    <source>
        <dbReference type="ARBA" id="ARBA00004496"/>
    </source>
</evidence>
<name>A0A172YF38_9GAMM</name>
<evidence type="ECO:0000313" key="6">
    <source>
        <dbReference type="EMBL" id="ANF57575.1"/>
    </source>
</evidence>
<comment type="subcellular location">
    <subcellularLocation>
        <location evidence="1">Cytoplasm</location>
    </subcellularLocation>
</comment>